<evidence type="ECO:0000313" key="2">
    <source>
        <dbReference type="EMBL" id="ELY51128.1"/>
    </source>
</evidence>
<gene>
    <name evidence="2" type="ORF">C492_21320</name>
</gene>
<proteinExistence type="predicted"/>
<dbReference type="AlphaFoldDB" id="L9WS49"/>
<dbReference type="STRING" id="1227498.C492_21320"/>
<dbReference type="Pfam" id="PF00149">
    <property type="entry name" value="Metallophos"/>
    <property type="match status" value="1"/>
</dbReference>
<reference evidence="2 3" key="1">
    <citation type="journal article" date="2014" name="PLoS Genet.">
        <title>Phylogenetically driven sequencing of extremely halophilic archaea reveals strategies for static and dynamic osmo-response.</title>
        <authorList>
            <person name="Becker E.A."/>
            <person name="Seitzer P.M."/>
            <person name="Tritt A."/>
            <person name="Larsen D."/>
            <person name="Krusor M."/>
            <person name="Yao A.I."/>
            <person name="Wu D."/>
            <person name="Madern D."/>
            <person name="Eisen J.A."/>
            <person name="Darling A.E."/>
            <person name="Facciotti M.T."/>
        </authorList>
    </citation>
    <scope>NUCLEOTIDE SEQUENCE [LARGE SCALE GENOMIC DNA]</scope>
    <source>
        <strain evidence="2 3">DSM 18795</strain>
    </source>
</reference>
<dbReference type="Gene3D" id="3.60.21.10">
    <property type="match status" value="1"/>
</dbReference>
<dbReference type="PATRIC" id="fig|1227498.3.peg.4226"/>
<dbReference type="InterPro" id="IPR024173">
    <property type="entry name" value="Pesterase_MJ0037-like"/>
</dbReference>
<feature type="domain" description="Calcineurin-like phosphoesterase" evidence="1">
    <location>
        <begin position="24"/>
        <end position="136"/>
    </location>
</feature>
<evidence type="ECO:0000313" key="3">
    <source>
        <dbReference type="Proteomes" id="UP000011531"/>
    </source>
</evidence>
<sequence>MTEAVPVPFELDGRAVYFSGSETLVVADVHLGRDATSRIEAPLGEATDVGDRLEALLSARDPETVVVAGDLLHSFSRIPRGVERSLARLVDRVEDAGASLVVTPGNHDALLESVFDGETFPAYRLADGETVVSHGHEPPSGAAADASRYVVGHEHPAIEIDGRKRPCFLYEPPTADRAATLVLPSFTRLASGRTINGLRSSDLQSPFVDRLDDCYPAVYDRSSGDTLWFPPLGASRRLLD</sequence>
<comment type="caution">
    <text evidence="2">The sequence shown here is derived from an EMBL/GenBank/DDBJ whole genome shotgun (WGS) entry which is preliminary data.</text>
</comment>
<dbReference type="OrthoDB" id="18264at2157"/>
<dbReference type="RefSeq" id="WP_008427194.1">
    <property type="nucleotide sequence ID" value="NZ_AOIA01000164.1"/>
</dbReference>
<dbReference type="InterPro" id="IPR004843">
    <property type="entry name" value="Calcineurin-like_PHP"/>
</dbReference>
<dbReference type="PANTHER" id="PTHR39323:SF1">
    <property type="entry name" value="BLR1149 PROTEIN"/>
    <property type="match status" value="1"/>
</dbReference>
<accession>L9WS49</accession>
<dbReference type="InterPro" id="IPR029052">
    <property type="entry name" value="Metallo-depent_PP-like"/>
</dbReference>
<dbReference type="PIRSF" id="PIRSF000887">
    <property type="entry name" value="Pesterase_MJ0037"/>
    <property type="match status" value="1"/>
</dbReference>
<dbReference type="PANTHER" id="PTHR39323">
    <property type="entry name" value="BLR1149 PROTEIN"/>
    <property type="match status" value="1"/>
</dbReference>
<keyword evidence="3" id="KW-1185">Reference proteome</keyword>
<dbReference type="Proteomes" id="UP000011531">
    <property type="component" value="Unassembled WGS sequence"/>
</dbReference>
<evidence type="ECO:0000259" key="1">
    <source>
        <dbReference type="Pfam" id="PF00149"/>
    </source>
</evidence>
<dbReference type="EMBL" id="AOIA01000164">
    <property type="protein sequence ID" value="ELY51128.1"/>
    <property type="molecule type" value="Genomic_DNA"/>
</dbReference>
<protein>
    <submittedName>
        <fullName evidence="2">Metallophosphoesterase</fullName>
    </submittedName>
</protein>
<organism evidence="2 3">
    <name type="scientific">Natronococcus jeotgali DSM 18795</name>
    <dbReference type="NCBI Taxonomy" id="1227498"/>
    <lineage>
        <taxon>Archaea</taxon>
        <taxon>Methanobacteriati</taxon>
        <taxon>Methanobacteriota</taxon>
        <taxon>Stenosarchaea group</taxon>
        <taxon>Halobacteria</taxon>
        <taxon>Halobacteriales</taxon>
        <taxon>Natrialbaceae</taxon>
        <taxon>Natronococcus</taxon>
    </lineage>
</organism>
<dbReference type="GO" id="GO:0016787">
    <property type="term" value="F:hydrolase activity"/>
    <property type="evidence" value="ECO:0007669"/>
    <property type="project" value="InterPro"/>
</dbReference>
<dbReference type="SUPFAM" id="SSF56300">
    <property type="entry name" value="Metallo-dependent phosphatases"/>
    <property type="match status" value="1"/>
</dbReference>
<name>L9WS49_9EURY</name>